<keyword evidence="3" id="KW-1185">Reference proteome</keyword>
<accession>A0AA35V7L6</accession>
<organism evidence="2 3">
    <name type="scientific">Lactuca saligna</name>
    <name type="common">Willowleaf lettuce</name>
    <dbReference type="NCBI Taxonomy" id="75948"/>
    <lineage>
        <taxon>Eukaryota</taxon>
        <taxon>Viridiplantae</taxon>
        <taxon>Streptophyta</taxon>
        <taxon>Embryophyta</taxon>
        <taxon>Tracheophyta</taxon>
        <taxon>Spermatophyta</taxon>
        <taxon>Magnoliopsida</taxon>
        <taxon>eudicotyledons</taxon>
        <taxon>Gunneridae</taxon>
        <taxon>Pentapetalae</taxon>
        <taxon>asterids</taxon>
        <taxon>campanulids</taxon>
        <taxon>Asterales</taxon>
        <taxon>Asteraceae</taxon>
        <taxon>Cichorioideae</taxon>
        <taxon>Cichorieae</taxon>
        <taxon>Lactucinae</taxon>
        <taxon>Lactuca</taxon>
    </lineage>
</organism>
<dbReference type="Proteomes" id="UP001177003">
    <property type="component" value="Chromosome 0"/>
</dbReference>
<dbReference type="AlphaFoldDB" id="A0AA35V7L6"/>
<evidence type="ECO:0000256" key="1">
    <source>
        <dbReference type="SAM" id="MobiDB-lite"/>
    </source>
</evidence>
<evidence type="ECO:0000313" key="2">
    <source>
        <dbReference type="EMBL" id="CAI9263454.1"/>
    </source>
</evidence>
<sequence length="99" mass="11229">MLRMALSQLNDMVYYIEEELDIAEMQILLVQDQLQEARDEEIRCNTLVQRADISKSGDKKRKSGNEFKGNSKKTPSKTHETVKVYAITAVPTLVATPKS</sequence>
<reference evidence="2" key="1">
    <citation type="submission" date="2023-04" db="EMBL/GenBank/DDBJ databases">
        <authorList>
            <person name="Vijverberg K."/>
            <person name="Xiong W."/>
            <person name="Schranz E."/>
        </authorList>
    </citation>
    <scope>NUCLEOTIDE SEQUENCE</scope>
</reference>
<dbReference type="EMBL" id="OX465086">
    <property type="protein sequence ID" value="CAI9263454.1"/>
    <property type="molecule type" value="Genomic_DNA"/>
</dbReference>
<proteinExistence type="predicted"/>
<evidence type="ECO:0000313" key="3">
    <source>
        <dbReference type="Proteomes" id="UP001177003"/>
    </source>
</evidence>
<name>A0AA35V7L6_LACSI</name>
<feature type="region of interest" description="Disordered" evidence="1">
    <location>
        <begin position="53"/>
        <end position="78"/>
    </location>
</feature>
<gene>
    <name evidence="2" type="ORF">LSALG_LOCUS4143</name>
</gene>
<protein>
    <submittedName>
        <fullName evidence="2">Uncharacterized protein</fullName>
    </submittedName>
</protein>